<dbReference type="GeneID" id="20246067"/>
<dbReference type="PANTHER" id="PTHR16206:SF4">
    <property type="entry name" value="PROTEIN LET-99"/>
    <property type="match status" value="1"/>
</dbReference>
<dbReference type="SUPFAM" id="SSF48350">
    <property type="entry name" value="GTPase activation domain, GAP"/>
    <property type="match status" value="1"/>
</dbReference>
<dbReference type="InterPro" id="IPR036388">
    <property type="entry name" value="WH-like_DNA-bd_sf"/>
</dbReference>
<dbReference type="OMA" id="DKLKWIK"/>
<dbReference type="SMART" id="SM00324">
    <property type="entry name" value="RhoGAP"/>
    <property type="match status" value="1"/>
</dbReference>
<dbReference type="EMBL" id="KB199650">
    <property type="protein sequence ID" value="ESP05463.1"/>
    <property type="molecule type" value="Genomic_DNA"/>
</dbReference>
<protein>
    <recommendedName>
        <fullName evidence="5">DEP domain-containing protein</fullName>
    </recommendedName>
</protein>
<dbReference type="CDD" id="cd04405">
    <property type="entry name" value="RhoGAP_BRCC3-like"/>
    <property type="match status" value="1"/>
</dbReference>
<dbReference type="Pfam" id="PF00620">
    <property type="entry name" value="RhoGAP"/>
    <property type="match status" value="1"/>
</dbReference>
<feature type="domain" description="DEP" evidence="1">
    <location>
        <begin position="29"/>
        <end position="114"/>
    </location>
</feature>
<dbReference type="InterPro" id="IPR000591">
    <property type="entry name" value="DEP_dom"/>
</dbReference>
<dbReference type="SUPFAM" id="SSF46785">
    <property type="entry name" value="Winged helix' DNA-binding domain"/>
    <property type="match status" value="1"/>
</dbReference>
<name>V4B4Q5_LOTGI</name>
<dbReference type="PROSITE" id="PS50186">
    <property type="entry name" value="DEP"/>
    <property type="match status" value="1"/>
</dbReference>
<organism evidence="3 4">
    <name type="scientific">Lottia gigantea</name>
    <name type="common">Giant owl limpet</name>
    <dbReference type="NCBI Taxonomy" id="225164"/>
    <lineage>
        <taxon>Eukaryota</taxon>
        <taxon>Metazoa</taxon>
        <taxon>Spiralia</taxon>
        <taxon>Lophotrochozoa</taxon>
        <taxon>Mollusca</taxon>
        <taxon>Gastropoda</taxon>
        <taxon>Patellogastropoda</taxon>
        <taxon>Lottioidea</taxon>
        <taxon>Lottiidae</taxon>
        <taxon>Lottia</taxon>
    </lineage>
</organism>
<dbReference type="OrthoDB" id="524326at2759"/>
<dbReference type="Gene3D" id="1.10.10.10">
    <property type="entry name" value="Winged helix-like DNA-binding domain superfamily/Winged helix DNA-binding domain"/>
    <property type="match status" value="1"/>
</dbReference>
<dbReference type="GO" id="GO:0035556">
    <property type="term" value="P:intracellular signal transduction"/>
    <property type="evidence" value="ECO:0007669"/>
    <property type="project" value="InterPro"/>
</dbReference>
<dbReference type="Proteomes" id="UP000030746">
    <property type="component" value="Unassembled WGS sequence"/>
</dbReference>
<dbReference type="InterPro" id="IPR008936">
    <property type="entry name" value="Rho_GTPase_activation_prot"/>
</dbReference>
<dbReference type="AlphaFoldDB" id="V4B4Q5"/>
<keyword evidence="4" id="KW-1185">Reference proteome</keyword>
<dbReference type="SMART" id="SM00049">
    <property type="entry name" value="DEP"/>
    <property type="match status" value="1"/>
</dbReference>
<evidence type="ECO:0000313" key="3">
    <source>
        <dbReference type="EMBL" id="ESP05463.1"/>
    </source>
</evidence>
<dbReference type="PROSITE" id="PS50238">
    <property type="entry name" value="RHOGAP"/>
    <property type="match status" value="1"/>
</dbReference>
<evidence type="ECO:0008006" key="5">
    <source>
        <dbReference type="Google" id="ProtNLM"/>
    </source>
</evidence>
<dbReference type="CTD" id="20246067"/>
<dbReference type="Gene3D" id="1.10.555.10">
    <property type="entry name" value="Rho GTPase activation protein"/>
    <property type="match status" value="1"/>
</dbReference>
<evidence type="ECO:0000313" key="4">
    <source>
        <dbReference type="Proteomes" id="UP000030746"/>
    </source>
</evidence>
<dbReference type="STRING" id="225164.V4B4Q5"/>
<accession>V4B4Q5</accession>
<dbReference type="KEGG" id="lgi:LOTGIDRAFT_208491"/>
<dbReference type="InterPro" id="IPR036390">
    <property type="entry name" value="WH_DNA-bd_sf"/>
</dbReference>
<reference evidence="3 4" key="1">
    <citation type="journal article" date="2013" name="Nature">
        <title>Insights into bilaterian evolution from three spiralian genomes.</title>
        <authorList>
            <person name="Simakov O."/>
            <person name="Marletaz F."/>
            <person name="Cho S.J."/>
            <person name="Edsinger-Gonzales E."/>
            <person name="Havlak P."/>
            <person name="Hellsten U."/>
            <person name="Kuo D.H."/>
            <person name="Larsson T."/>
            <person name="Lv J."/>
            <person name="Arendt D."/>
            <person name="Savage R."/>
            <person name="Osoegawa K."/>
            <person name="de Jong P."/>
            <person name="Grimwood J."/>
            <person name="Chapman J.A."/>
            <person name="Shapiro H."/>
            <person name="Aerts A."/>
            <person name="Otillar R.P."/>
            <person name="Terry A.Y."/>
            <person name="Boore J.L."/>
            <person name="Grigoriev I.V."/>
            <person name="Lindberg D.R."/>
            <person name="Seaver E.C."/>
            <person name="Weisblat D.A."/>
            <person name="Putnam N.H."/>
            <person name="Rokhsar D.S."/>
        </authorList>
    </citation>
    <scope>NUCLEOTIDE SEQUENCE [LARGE SCALE GENOMIC DNA]</scope>
</reference>
<evidence type="ECO:0000259" key="2">
    <source>
        <dbReference type="PROSITE" id="PS50238"/>
    </source>
</evidence>
<feature type="domain" description="Rho-GAP" evidence="2">
    <location>
        <begin position="180"/>
        <end position="386"/>
    </location>
</feature>
<proteinExistence type="predicted"/>
<dbReference type="InterPro" id="IPR000198">
    <property type="entry name" value="RhoGAP_dom"/>
</dbReference>
<dbReference type="PANTHER" id="PTHR16206">
    <property type="entry name" value="DEP DOMAIN-CONTAINING"/>
    <property type="match status" value="1"/>
</dbReference>
<dbReference type="HOGENOM" id="CLU_040757_0_0_1"/>
<gene>
    <name evidence="3" type="ORF">LOTGIDRAFT_208491</name>
</gene>
<dbReference type="Pfam" id="PF00610">
    <property type="entry name" value="DEP"/>
    <property type="match status" value="1"/>
</dbReference>
<dbReference type="RefSeq" id="XP_009044008.1">
    <property type="nucleotide sequence ID" value="XM_009045760.1"/>
</dbReference>
<evidence type="ECO:0000259" key="1">
    <source>
        <dbReference type="PROSITE" id="PS50186"/>
    </source>
</evidence>
<sequence length="510" mass="59132">MEKRSSSDSDVYMGPYRATKLWNDVIYMFRNEMPCGKHRRYMRTHEDCFVASAAVEWVHNYMNNNPNFEKEVTKVQTVQLLQKIYKAGVFEDVRGPKHGRADFAENGRLYRFTHKSSPTKATTSTARTPLSTHKNLINCDSPTTTHDKPCKQFNEDDLRSCHLVAKILTPDEIEDVWKTFSLSRLQSTIGIENLTDIMDSHLVSGHNIMHNCIYINKSGLVTNVDIKEQLPPWAMSAMKCLARWPEKVEENLPNYAGFEKDVFGVVKDYFNSLSEPLMTYNMYEVITNVYGMYDSLTSEEKAKKALQLVCLILPPANRRKLQLLLKLMFKMCNNTEMNLDSSQSTRSLVLHTFYRCILSCNDRNEMDEVLVIQLVAFLMDHHTEIFSVPTELKIAVEERLTTLQKPKIMYSPNDPTLNYCQQVGVEQFEHIKFENSQKALVSLLEGIIIDTNMTEKEKRKRLKLFQKTYPDIYNKRFPTTESVAEVFPPKPKIKQPLLVKPFMKLRGIRM</sequence>